<dbReference type="GO" id="GO:0006412">
    <property type="term" value="P:translation"/>
    <property type="evidence" value="ECO:0007669"/>
    <property type="project" value="InterPro"/>
</dbReference>
<dbReference type="GO" id="GO:1990904">
    <property type="term" value="C:ribonucleoprotein complex"/>
    <property type="evidence" value="ECO:0007669"/>
    <property type="project" value="UniProtKB-KW"/>
</dbReference>
<accession>A0A0C3L2G1</accession>
<dbReference type="GO" id="GO:0003735">
    <property type="term" value="F:structural constituent of ribosome"/>
    <property type="evidence" value="ECO:0007669"/>
    <property type="project" value="InterPro"/>
</dbReference>
<evidence type="ECO:0000313" key="4">
    <source>
        <dbReference type="EMBL" id="KIO27918.1"/>
    </source>
</evidence>
<dbReference type="PANTHER" id="PTHR48129:SF1">
    <property type="entry name" value="LARGE RIBOSOMAL SUBUNIT PROTEIN EL43"/>
    <property type="match status" value="1"/>
</dbReference>
<dbReference type="GO" id="GO:0005840">
    <property type="term" value="C:ribosome"/>
    <property type="evidence" value="ECO:0007669"/>
    <property type="project" value="UniProtKB-KW"/>
</dbReference>
<evidence type="ECO:0000256" key="3">
    <source>
        <dbReference type="ARBA" id="ARBA00023274"/>
    </source>
</evidence>
<keyword evidence="5" id="KW-1185">Reference proteome</keyword>
<dbReference type="OrthoDB" id="10258345at2759"/>
<evidence type="ECO:0000313" key="5">
    <source>
        <dbReference type="Proteomes" id="UP000054248"/>
    </source>
</evidence>
<dbReference type="InterPro" id="IPR002674">
    <property type="entry name" value="Ribosomal_eL43"/>
</dbReference>
<evidence type="ECO:0000256" key="1">
    <source>
        <dbReference type="ARBA" id="ARBA00008672"/>
    </source>
</evidence>
<evidence type="ECO:0000256" key="2">
    <source>
        <dbReference type="ARBA" id="ARBA00022980"/>
    </source>
</evidence>
<proteinExistence type="inferred from homology"/>
<dbReference type="PANTHER" id="PTHR48129">
    <property type="entry name" value="60S RIBOSOMAL PROTEIN L37A"/>
    <property type="match status" value="1"/>
</dbReference>
<dbReference type="STRING" id="1051891.A0A0C3L2G1"/>
<dbReference type="EMBL" id="KN823001">
    <property type="protein sequence ID" value="KIO27918.1"/>
    <property type="molecule type" value="Genomic_DNA"/>
</dbReference>
<dbReference type="SUPFAM" id="SSF57829">
    <property type="entry name" value="Zn-binding ribosomal proteins"/>
    <property type="match status" value="1"/>
</dbReference>
<reference evidence="4 5" key="1">
    <citation type="submission" date="2014-04" db="EMBL/GenBank/DDBJ databases">
        <authorList>
            <consortium name="DOE Joint Genome Institute"/>
            <person name="Kuo A."/>
            <person name="Girlanda M."/>
            <person name="Perotto S."/>
            <person name="Kohler A."/>
            <person name="Nagy L.G."/>
            <person name="Floudas D."/>
            <person name="Copeland A."/>
            <person name="Barry K.W."/>
            <person name="Cichocki N."/>
            <person name="Veneault-Fourrey C."/>
            <person name="LaButti K."/>
            <person name="Lindquist E.A."/>
            <person name="Lipzen A."/>
            <person name="Lundell T."/>
            <person name="Morin E."/>
            <person name="Murat C."/>
            <person name="Sun H."/>
            <person name="Tunlid A."/>
            <person name="Henrissat B."/>
            <person name="Grigoriev I.V."/>
            <person name="Hibbett D.S."/>
            <person name="Martin F."/>
            <person name="Nordberg H.P."/>
            <person name="Cantor M.N."/>
            <person name="Hua S.X."/>
        </authorList>
    </citation>
    <scope>NUCLEOTIDE SEQUENCE [LARGE SCALE GENOMIC DNA]</scope>
    <source>
        <strain evidence="4 5">MUT 4182</strain>
    </source>
</reference>
<name>A0A0C3L2G1_9AGAM</name>
<comment type="similarity">
    <text evidence="1">Belongs to the eukaryotic ribosomal protein eL43 family.</text>
</comment>
<gene>
    <name evidence="4" type="ORF">M407DRAFT_72489</name>
</gene>
<dbReference type="InterPro" id="IPR011331">
    <property type="entry name" value="Ribosomal_eL37/eL43"/>
</dbReference>
<reference evidence="5" key="2">
    <citation type="submission" date="2015-01" db="EMBL/GenBank/DDBJ databases">
        <title>Evolutionary Origins and Diversification of the Mycorrhizal Mutualists.</title>
        <authorList>
            <consortium name="DOE Joint Genome Institute"/>
            <consortium name="Mycorrhizal Genomics Consortium"/>
            <person name="Kohler A."/>
            <person name="Kuo A."/>
            <person name="Nagy L.G."/>
            <person name="Floudas D."/>
            <person name="Copeland A."/>
            <person name="Barry K.W."/>
            <person name="Cichocki N."/>
            <person name="Veneault-Fourrey C."/>
            <person name="LaButti K."/>
            <person name="Lindquist E.A."/>
            <person name="Lipzen A."/>
            <person name="Lundell T."/>
            <person name="Morin E."/>
            <person name="Murat C."/>
            <person name="Riley R."/>
            <person name="Ohm R."/>
            <person name="Sun H."/>
            <person name="Tunlid A."/>
            <person name="Henrissat B."/>
            <person name="Grigoriev I.V."/>
            <person name="Hibbett D.S."/>
            <person name="Martin F."/>
        </authorList>
    </citation>
    <scope>NUCLEOTIDE SEQUENCE [LARGE SCALE GENOMIC DNA]</scope>
    <source>
        <strain evidence="5">MUT 4182</strain>
    </source>
</reference>
<protein>
    <recommendedName>
        <fullName evidence="6">60S ribosomal protein L37a</fullName>
    </recommendedName>
</protein>
<keyword evidence="2" id="KW-0689">Ribosomal protein</keyword>
<feature type="non-terminal residue" evidence="4">
    <location>
        <position position="1"/>
    </location>
</feature>
<organism evidence="4 5">
    <name type="scientific">Tulasnella calospora MUT 4182</name>
    <dbReference type="NCBI Taxonomy" id="1051891"/>
    <lineage>
        <taxon>Eukaryota</taxon>
        <taxon>Fungi</taxon>
        <taxon>Dikarya</taxon>
        <taxon>Basidiomycota</taxon>
        <taxon>Agaricomycotina</taxon>
        <taxon>Agaricomycetes</taxon>
        <taxon>Cantharellales</taxon>
        <taxon>Tulasnellaceae</taxon>
        <taxon>Tulasnella</taxon>
    </lineage>
</organism>
<sequence>RYGASLRKQVKKMDITQHARYTCTFCGKDSVKWTHVGIWHCKACKKTIARGAWNMSITGAATVQRFVSYLRIAVLRPACHTILQHHPASMRPCSSVEKHDSCRKSLLLLIFIFILILISQDEIQSMQCHISHPFSEGMWCPWLFLYVPSADPVGSEHAKYPRCP</sequence>
<dbReference type="Gene3D" id="2.20.25.30">
    <property type="match status" value="1"/>
</dbReference>
<keyword evidence="3" id="KW-0687">Ribonucleoprotein</keyword>
<dbReference type="Proteomes" id="UP000054248">
    <property type="component" value="Unassembled WGS sequence"/>
</dbReference>
<dbReference type="InterPro" id="IPR011332">
    <property type="entry name" value="Ribosomal_zn-bd"/>
</dbReference>
<dbReference type="AlphaFoldDB" id="A0A0C3L2G1"/>
<evidence type="ECO:0008006" key="6">
    <source>
        <dbReference type="Google" id="ProtNLM"/>
    </source>
</evidence>
<dbReference type="HOGENOM" id="CLU_1623013_0_0_1"/>
<dbReference type="InterPro" id="IPR050522">
    <property type="entry name" value="Ribosomal_protein_eL43"/>
</dbReference>
<dbReference type="Pfam" id="PF01780">
    <property type="entry name" value="Ribosomal_L37ae"/>
    <property type="match status" value="1"/>
</dbReference>